<keyword evidence="10" id="KW-1185">Reference proteome</keyword>
<keyword evidence="6" id="KW-0804">Transcription</keyword>
<evidence type="ECO:0000313" key="9">
    <source>
        <dbReference type="EMBL" id="MBC5768892.1"/>
    </source>
</evidence>
<dbReference type="GO" id="GO:0045892">
    <property type="term" value="P:negative regulation of DNA-templated transcription"/>
    <property type="evidence" value="ECO:0007669"/>
    <property type="project" value="TreeGrafter"/>
</dbReference>
<evidence type="ECO:0000256" key="2">
    <source>
        <dbReference type="ARBA" id="ARBA00022491"/>
    </source>
</evidence>
<keyword evidence="5" id="KW-0238">DNA-binding</keyword>
<feature type="binding site" evidence="7">
    <location>
        <position position="125"/>
    </location>
    <ligand>
        <name>Zn(2+)</name>
        <dbReference type="ChEBI" id="CHEBI:29105"/>
    </ligand>
</feature>
<feature type="binding site" evidence="8">
    <location>
        <position position="79"/>
    </location>
    <ligand>
        <name>Fe cation</name>
        <dbReference type="ChEBI" id="CHEBI:24875"/>
    </ligand>
</feature>
<evidence type="ECO:0000256" key="5">
    <source>
        <dbReference type="ARBA" id="ARBA00023125"/>
    </source>
</evidence>
<evidence type="ECO:0000256" key="1">
    <source>
        <dbReference type="ARBA" id="ARBA00007957"/>
    </source>
</evidence>
<feature type="binding site" evidence="7">
    <location>
        <position position="85"/>
    </location>
    <ligand>
        <name>Zn(2+)</name>
        <dbReference type="ChEBI" id="CHEBI:29105"/>
    </ligand>
</feature>
<dbReference type="AlphaFoldDB" id="A0A923S9B9"/>
<dbReference type="EMBL" id="JACOQI010000001">
    <property type="protein sequence ID" value="MBC5768892.1"/>
    <property type="molecule type" value="Genomic_DNA"/>
</dbReference>
<dbReference type="Pfam" id="PF01475">
    <property type="entry name" value="FUR"/>
    <property type="match status" value="1"/>
</dbReference>
<accession>A0A923S9B9</accession>
<feature type="binding site" evidence="7">
    <location>
        <position position="88"/>
    </location>
    <ligand>
        <name>Zn(2+)</name>
        <dbReference type="ChEBI" id="CHEBI:29105"/>
    </ligand>
</feature>
<dbReference type="InterPro" id="IPR036388">
    <property type="entry name" value="WH-like_DNA-bd_sf"/>
</dbReference>
<keyword evidence="3 7" id="KW-0862">Zinc</keyword>
<dbReference type="InterPro" id="IPR036390">
    <property type="entry name" value="WH_DNA-bd_sf"/>
</dbReference>
<dbReference type="GO" id="GO:0003700">
    <property type="term" value="F:DNA-binding transcription factor activity"/>
    <property type="evidence" value="ECO:0007669"/>
    <property type="project" value="InterPro"/>
</dbReference>
<comment type="cofactor">
    <cofactor evidence="7">
        <name>Zn(2+)</name>
        <dbReference type="ChEBI" id="CHEBI:29105"/>
    </cofactor>
    <text evidence="7">Binds 1 zinc ion per subunit.</text>
</comment>
<dbReference type="GO" id="GO:0000976">
    <property type="term" value="F:transcription cis-regulatory region binding"/>
    <property type="evidence" value="ECO:0007669"/>
    <property type="project" value="TreeGrafter"/>
</dbReference>
<comment type="cofactor">
    <cofactor evidence="8">
        <name>Mn(2+)</name>
        <dbReference type="ChEBI" id="CHEBI:29035"/>
    </cofactor>
    <cofactor evidence="8">
        <name>Fe(2+)</name>
        <dbReference type="ChEBI" id="CHEBI:29033"/>
    </cofactor>
    <text evidence="8">Binds 1 Mn(2+) or Fe(2+) ion per subunit.</text>
</comment>
<comment type="caution">
    <text evidence="9">The sequence shown here is derived from an EMBL/GenBank/DDBJ whole genome shotgun (WGS) entry which is preliminary data.</text>
</comment>
<keyword evidence="4" id="KW-0805">Transcription regulation</keyword>
<proteinExistence type="inferred from homology"/>
<evidence type="ECO:0000256" key="3">
    <source>
        <dbReference type="ARBA" id="ARBA00022833"/>
    </source>
</evidence>
<feature type="binding site" evidence="8">
    <location>
        <position position="100"/>
    </location>
    <ligand>
        <name>Fe cation</name>
        <dbReference type="ChEBI" id="CHEBI:24875"/>
    </ligand>
</feature>
<gene>
    <name evidence="9" type="ORF">H8Z83_00820</name>
</gene>
<name>A0A923S9B9_9FIRM</name>
<dbReference type="InterPro" id="IPR002481">
    <property type="entry name" value="FUR"/>
</dbReference>
<dbReference type="PANTHER" id="PTHR33202">
    <property type="entry name" value="ZINC UPTAKE REGULATION PROTEIN"/>
    <property type="match status" value="1"/>
</dbReference>
<keyword evidence="2" id="KW-0678">Repressor</keyword>
<protein>
    <submittedName>
        <fullName evidence="9">Transcriptional repressor</fullName>
    </submittedName>
</protein>
<reference evidence="9" key="1">
    <citation type="submission" date="2020-08" db="EMBL/GenBank/DDBJ databases">
        <title>Genome public.</title>
        <authorList>
            <person name="Liu C."/>
            <person name="Sun Q."/>
        </authorList>
    </citation>
    <scope>NUCLEOTIDE SEQUENCE</scope>
    <source>
        <strain evidence="9">BX15</strain>
    </source>
</reference>
<sequence length="135" mass="15366">MAYQTKQQQAVLRCLQLRAEECLSAADLSEELRHGGLTVGLATVYRQLDKLTQQGLVHKVTTEEGALYQYCPQAGHSHDCFLLRCEGCGRMIHLDCRHLEEVCRHLSSEHHFRIDPRRTVLTGLCDHCQEAKHEG</sequence>
<evidence type="ECO:0000256" key="4">
    <source>
        <dbReference type="ARBA" id="ARBA00023015"/>
    </source>
</evidence>
<evidence type="ECO:0000256" key="7">
    <source>
        <dbReference type="PIRSR" id="PIRSR602481-1"/>
    </source>
</evidence>
<feature type="binding site" evidence="7">
    <location>
        <position position="128"/>
    </location>
    <ligand>
        <name>Zn(2+)</name>
        <dbReference type="ChEBI" id="CHEBI:29105"/>
    </ligand>
</feature>
<dbReference type="PANTHER" id="PTHR33202:SF7">
    <property type="entry name" value="FERRIC UPTAKE REGULATION PROTEIN"/>
    <property type="match status" value="1"/>
</dbReference>
<dbReference type="GO" id="GO:1900376">
    <property type="term" value="P:regulation of secondary metabolite biosynthetic process"/>
    <property type="evidence" value="ECO:0007669"/>
    <property type="project" value="TreeGrafter"/>
</dbReference>
<dbReference type="SUPFAM" id="SSF46785">
    <property type="entry name" value="Winged helix' DNA-binding domain"/>
    <property type="match status" value="1"/>
</dbReference>
<evidence type="ECO:0000256" key="8">
    <source>
        <dbReference type="PIRSR" id="PIRSR602481-2"/>
    </source>
</evidence>
<organism evidence="9 10">
    <name type="scientific">Dysosmobacter segnis</name>
    <dbReference type="NCBI Taxonomy" id="2763042"/>
    <lineage>
        <taxon>Bacteria</taxon>
        <taxon>Bacillati</taxon>
        <taxon>Bacillota</taxon>
        <taxon>Clostridia</taxon>
        <taxon>Eubacteriales</taxon>
        <taxon>Oscillospiraceae</taxon>
        <taxon>Dysosmobacter</taxon>
    </lineage>
</organism>
<dbReference type="Proteomes" id="UP000620327">
    <property type="component" value="Unassembled WGS sequence"/>
</dbReference>
<dbReference type="Gene3D" id="3.30.1490.190">
    <property type="match status" value="1"/>
</dbReference>
<dbReference type="RefSeq" id="WP_187013295.1">
    <property type="nucleotide sequence ID" value="NZ_JACOQI010000001.1"/>
</dbReference>
<evidence type="ECO:0000256" key="6">
    <source>
        <dbReference type="ARBA" id="ARBA00023163"/>
    </source>
</evidence>
<dbReference type="CDD" id="cd07153">
    <property type="entry name" value="Fur_like"/>
    <property type="match status" value="1"/>
</dbReference>
<dbReference type="GO" id="GO:0008270">
    <property type="term" value="F:zinc ion binding"/>
    <property type="evidence" value="ECO:0007669"/>
    <property type="project" value="TreeGrafter"/>
</dbReference>
<comment type="similarity">
    <text evidence="1">Belongs to the Fur family.</text>
</comment>
<dbReference type="Gene3D" id="1.10.10.10">
    <property type="entry name" value="Winged helix-like DNA-binding domain superfamily/Winged helix DNA-binding domain"/>
    <property type="match status" value="1"/>
</dbReference>
<dbReference type="InterPro" id="IPR043135">
    <property type="entry name" value="Fur_C"/>
</dbReference>
<evidence type="ECO:0000313" key="10">
    <source>
        <dbReference type="Proteomes" id="UP000620327"/>
    </source>
</evidence>
<keyword evidence="7" id="KW-0479">Metal-binding</keyword>
<keyword evidence="8" id="KW-0408">Iron</keyword>